<keyword evidence="2" id="KW-1185">Reference proteome</keyword>
<comment type="caution">
    <text evidence="1">The sequence shown here is derived from an EMBL/GenBank/DDBJ whole genome shotgun (WGS) entry which is preliminary data.</text>
</comment>
<gene>
    <name evidence="1" type="ORF">E5329_24500</name>
</gene>
<proteinExistence type="predicted"/>
<sequence>MLIVIVGNSCSGKTTLRQELAKLGYVTIEASDYFRKAKKFWTTQSNLPLNIWGMELLLKEKGALLDNAIITGIRTNEEVEYLKNHFELIVIALLTSEEKSYERAIIRSREQIGSFKEFLDNVIRVDEEIGLRDLISNADKYIQNNENNLLEFVSRSIKIIEPYIVNISKITENSLGHSRVGENGINSSTA</sequence>
<organism evidence="1 2">
    <name type="scientific">Petralouisia muris</name>
    <dbReference type="NCBI Taxonomy" id="3032872"/>
    <lineage>
        <taxon>Bacteria</taxon>
        <taxon>Bacillati</taxon>
        <taxon>Bacillota</taxon>
        <taxon>Clostridia</taxon>
        <taxon>Lachnospirales</taxon>
        <taxon>Lachnospiraceae</taxon>
        <taxon>Petralouisia</taxon>
    </lineage>
</organism>
<protein>
    <submittedName>
        <fullName evidence="1">Uncharacterized protein</fullName>
    </submittedName>
</protein>
<dbReference type="EMBL" id="SRYA01000086">
    <property type="protein sequence ID" value="TGY89510.1"/>
    <property type="molecule type" value="Genomic_DNA"/>
</dbReference>
<evidence type="ECO:0000313" key="2">
    <source>
        <dbReference type="Proteomes" id="UP000304953"/>
    </source>
</evidence>
<evidence type="ECO:0000313" key="1">
    <source>
        <dbReference type="EMBL" id="TGY89510.1"/>
    </source>
</evidence>
<name>A0AC61RP83_9FIRM</name>
<reference evidence="1" key="1">
    <citation type="submission" date="2019-04" db="EMBL/GenBank/DDBJ databases">
        <title>Microbes associate with the intestines of laboratory mice.</title>
        <authorList>
            <person name="Navarre W."/>
            <person name="Wong E."/>
            <person name="Huang K."/>
            <person name="Tropini C."/>
            <person name="Ng K."/>
            <person name="Yu B."/>
        </authorList>
    </citation>
    <scope>NUCLEOTIDE SEQUENCE</scope>
    <source>
        <strain evidence="1">NM01_1-7b</strain>
    </source>
</reference>
<dbReference type="Proteomes" id="UP000304953">
    <property type="component" value="Unassembled WGS sequence"/>
</dbReference>
<accession>A0AC61RP83</accession>